<protein>
    <submittedName>
        <fullName evidence="1">Uncharacterized protein</fullName>
    </submittedName>
</protein>
<evidence type="ECO:0000313" key="2">
    <source>
        <dbReference type="Proteomes" id="UP000054018"/>
    </source>
</evidence>
<proteinExistence type="predicted"/>
<dbReference type="OrthoDB" id="3244206at2759"/>
<keyword evidence="2" id="KW-1185">Reference proteome</keyword>
<reference evidence="2" key="2">
    <citation type="submission" date="2015-01" db="EMBL/GenBank/DDBJ databases">
        <title>Evolutionary Origins and Diversification of the Mycorrhizal Mutualists.</title>
        <authorList>
            <consortium name="DOE Joint Genome Institute"/>
            <consortium name="Mycorrhizal Genomics Consortium"/>
            <person name="Kohler A."/>
            <person name="Kuo A."/>
            <person name="Nagy L.G."/>
            <person name="Floudas D."/>
            <person name="Copeland A."/>
            <person name="Barry K.W."/>
            <person name="Cichocki N."/>
            <person name="Veneault-Fourrey C."/>
            <person name="LaButti K."/>
            <person name="Lindquist E.A."/>
            <person name="Lipzen A."/>
            <person name="Lundell T."/>
            <person name="Morin E."/>
            <person name="Murat C."/>
            <person name="Riley R."/>
            <person name="Ohm R."/>
            <person name="Sun H."/>
            <person name="Tunlid A."/>
            <person name="Henrissat B."/>
            <person name="Grigoriev I.V."/>
            <person name="Hibbett D.S."/>
            <person name="Martin F."/>
        </authorList>
    </citation>
    <scope>NUCLEOTIDE SEQUENCE [LARGE SCALE GENOMIC DNA]</scope>
    <source>
        <strain evidence="2">441</strain>
    </source>
</reference>
<accession>A0A0C9ZP21</accession>
<sequence>MANEVVGTAGAAGSDSEAVPPALLIYAIRNILHPTFIVGQIPDLLNLLTTVEGLRQLATKRLGQILALNQFYMEHPLDGQDVRVLTTKEIRALAHYQAQSERQREMYFDLLKNLCQVYIHYLWTAPESCLLAMRLNDFFPGCLEDYNRPSSLRFHMDLSENEKAEFGELKDEISVWMKSILEWEYEREKSGKQQGYSKTDLSTSFKDEFQVAFPPLDYADILDVLVGYLTSVEDMINKLEKWFPPLT</sequence>
<gene>
    <name evidence="1" type="ORF">PISMIDRAFT_10477</name>
</gene>
<dbReference type="Proteomes" id="UP000054018">
    <property type="component" value="Unassembled WGS sequence"/>
</dbReference>
<organism evidence="1 2">
    <name type="scientific">Pisolithus microcarpus 441</name>
    <dbReference type="NCBI Taxonomy" id="765257"/>
    <lineage>
        <taxon>Eukaryota</taxon>
        <taxon>Fungi</taxon>
        <taxon>Dikarya</taxon>
        <taxon>Basidiomycota</taxon>
        <taxon>Agaricomycotina</taxon>
        <taxon>Agaricomycetes</taxon>
        <taxon>Agaricomycetidae</taxon>
        <taxon>Boletales</taxon>
        <taxon>Sclerodermatineae</taxon>
        <taxon>Pisolithaceae</taxon>
        <taxon>Pisolithus</taxon>
    </lineage>
</organism>
<dbReference type="EMBL" id="KN833720">
    <property type="protein sequence ID" value="KIK24057.1"/>
    <property type="molecule type" value="Genomic_DNA"/>
</dbReference>
<reference evidence="1 2" key="1">
    <citation type="submission" date="2014-04" db="EMBL/GenBank/DDBJ databases">
        <authorList>
            <consortium name="DOE Joint Genome Institute"/>
            <person name="Kuo A."/>
            <person name="Kohler A."/>
            <person name="Costa M.D."/>
            <person name="Nagy L.G."/>
            <person name="Floudas D."/>
            <person name="Copeland A."/>
            <person name="Barry K.W."/>
            <person name="Cichocki N."/>
            <person name="Veneault-Fourrey C."/>
            <person name="LaButti K."/>
            <person name="Lindquist E.A."/>
            <person name="Lipzen A."/>
            <person name="Lundell T."/>
            <person name="Morin E."/>
            <person name="Murat C."/>
            <person name="Sun H."/>
            <person name="Tunlid A."/>
            <person name="Henrissat B."/>
            <person name="Grigoriev I.V."/>
            <person name="Hibbett D.S."/>
            <person name="Martin F."/>
            <person name="Nordberg H.P."/>
            <person name="Cantor M.N."/>
            <person name="Hua S.X."/>
        </authorList>
    </citation>
    <scope>NUCLEOTIDE SEQUENCE [LARGE SCALE GENOMIC DNA]</scope>
    <source>
        <strain evidence="1 2">441</strain>
    </source>
</reference>
<evidence type="ECO:0000313" key="1">
    <source>
        <dbReference type="EMBL" id="KIK24057.1"/>
    </source>
</evidence>
<name>A0A0C9ZP21_9AGAM</name>
<dbReference type="HOGENOM" id="CLU_087382_0_0_1"/>
<dbReference type="AlphaFoldDB" id="A0A0C9ZP21"/>